<dbReference type="Proteomes" id="UP001384053">
    <property type="component" value="Segment"/>
</dbReference>
<feature type="transmembrane region" description="Helical" evidence="1">
    <location>
        <begin position="6"/>
        <end position="29"/>
    </location>
</feature>
<protein>
    <recommendedName>
        <fullName evidence="4">DUF3899 domain-containing protein</fullName>
    </recommendedName>
</protein>
<feature type="transmembrane region" description="Helical" evidence="1">
    <location>
        <begin position="78"/>
        <end position="100"/>
    </location>
</feature>
<evidence type="ECO:0000313" key="2">
    <source>
        <dbReference type="EMBL" id="WWO60288.1"/>
    </source>
</evidence>
<name>A0ABZ2GZE3_9CAUD</name>
<keyword evidence="3" id="KW-1185">Reference proteome</keyword>
<proteinExistence type="predicted"/>
<sequence>MDAFNFIGNVGAVLIILMWVLMLVSNILIGKYHPLWVDAQKTAWAKKGYAFPRVQEWFARQKNSRQGMFGRAHRQESVVFKFFENFGAFLILVNLLAWVFNKL</sequence>
<reference evidence="2 3" key="1">
    <citation type="submission" date="2024-01" db="EMBL/GenBank/DDBJ databases">
        <title>Novel lytic viruses for Xanthomonas sp. and Stenotrophomonas maltophilia.</title>
        <authorList>
            <person name="Petrzik K."/>
            <person name="Brazdova S."/>
            <person name="Sovova L."/>
            <person name="Neoralova M."/>
        </authorList>
    </citation>
    <scope>NUCLEOTIDE SEQUENCE [LARGE SCALE GENOMIC DNA]</scope>
</reference>
<keyword evidence="1" id="KW-1133">Transmembrane helix</keyword>
<keyword evidence="1" id="KW-0472">Membrane</keyword>
<dbReference type="EMBL" id="PP079415">
    <property type="protein sequence ID" value="WWO60288.1"/>
    <property type="molecule type" value="Genomic_DNA"/>
</dbReference>
<accession>A0ABZ2GZE3</accession>
<evidence type="ECO:0000313" key="3">
    <source>
        <dbReference type="Proteomes" id="UP001384053"/>
    </source>
</evidence>
<evidence type="ECO:0000256" key="1">
    <source>
        <dbReference type="SAM" id="Phobius"/>
    </source>
</evidence>
<keyword evidence="1" id="KW-0812">Transmembrane</keyword>
<evidence type="ECO:0008006" key="4">
    <source>
        <dbReference type="Google" id="ProtNLM"/>
    </source>
</evidence>
<organism evidence="2 3">
    <name type="scientific">Xanthomonas phage SB4</name>
    <dbReference type="NCBI Taxonomy" id="3117473"/>
    <lineage>
        <taxon>Viruses</taxon>
        <taxon>Duplodnaviria</taxon>
        <taxon>Heunggongvirae</taxon>
        <taxon>Uroviricota</taxon>
        <taxon>Caudoviricetes</taxon>
        <taxon>Autographivirales</taxon>
        <taxon>Autonotataviridae</taxon>
        <taxon>Gujervirinae</taxon>
        <taxon>Ceskevirus</taxon>
        <taxon>Ceskevirus SB4</taxon>
    </lineage>
</organism>